<evidence type="ECO:0000313" key="2">
    <source>
        <dbReference type="EMBL" id="RYO90312.1"/>
    </source>
</evidence>
<name>A0ABY0HD43_9PEZI</name>
<feature type="compositionally biased region" description="Acidic residues" evidence="1">
    <location>
        <begin position="131"/>
        <end position="146"/>
    </location>
</feature>
<evidence type="ECO:0008006" key="4">
    <source>
        <dbReference type="Google" id="ProtNLM"/>
    </source>
</evidence>
<dbReference type="Proteomes" id="UP000294003">
    <property type="component" value="Unassembled WGS sequence"/>
</dbReference>
<sequence length="388" mass="39935">MDATLRLPLGTIDPAKVVFAPGRDSVAGIEVKKGAVPPLSEVKIGEPLGAMVSIVRSPDEFKVGNGGRLDDDPPMPPVAPVPQDGIIAEIVLLIDTIPGVGTEVKVENDDPALPVDALMALVIGVPVLLSVDDEPSSDDDPSDDNDPPGKDSDPVGIEHVAVGSLPPPPPEAVEFDRGNGAVPEVGDERLPVKPGLCKYETVNPVAPLGTNAELEAHGGRLILKDTVPPPVGTPFGTETVVAFALVGRDMGEETPSVPKGPVALMDPVPKIVKSVVGPLNGSVELGIGYGTDGEVVIITLPEVIVANDKLPLATPVELRGLVPGTEDGRTVDIPVPAPDIAPEPIAGKVELGSGNGIVWERLGGTRLDEDGLRGISVSDPPREEVAEG</sequence>
<accession>A0ABY0HD43</accession>
<evidence type="ECO:0000256" key="1">
    <source>
        <dbReference type="SAM" id="MobiDB-lite"/>
    </source>
</evidence>
<comment type="caution">
    <text evidence="2">The sequence shown here is derived from an EMBL/GenBank/DDBJ whole genome shotgun (WGS) entry which is preliminary data.</text>
</comment>
<protein>
    <recommendedName>
        <fullName evidence="4">SAF domain-containing protein</fullName>
    </recommendedName>
</protein>
<proteinExistence type="predicted"/>
<feature type="region of interest" description="Disordered" evidence="1">
    <location>
        <begin position="131"/>
        <end position="187"/>
    </location>
</feature>
<keyword evidence="3" id="KW-1185">Reference proteome</keyword>
<reference evidence="2 3" key="1">
    <citation type="submission" date="2018-06" db="EMBL/GenBank/DDBJ databases">
        <title>Complete Genomes of Monosporascus.</title>
        <authorList>
            <person name="Robinson A.J."/>
            <person name="Natvig D.O."/>
        </authorList>
    </citation>
    <scope>NUCLEOTIDE SEQUENCE [LARGE SCALE GENOMIC DNA]</scope>
    <source>
        <strain evidence="2 3">CBS 609.92</strain>
    </source>
</reference>
<gene>
    <name evidence="2" type="ORF">DL762_002751</name>
</gene>
<evidence type="ECO:0000313" key="3">
    <source>
        <dbReference type="Proteomes" id="UP000294003"/>
    </source>
</evidence>
<dbReference type="EMBL" id="QJNS01000058">
    <property type="protein sequence ID" value="RYO90312.1"/>
    <property type="molecule type" value="Genomic_DNA"/>
</dbReference>
<organism evidence="2 3">
    <name type="scientific">Monosporascus cannonballus</name>
    <dbReference type="NCBI Taxonomy" id="155416"/>
    <lineage>
        <taxon>Eukaryota</taxon>
        <taxon>Fungi</taxon>
        <taxon>Dikarya</taxon>
        <taxon>Ascomycota</taxon>
        <taxon>Pezizomycotina</taxon>
        <taxon>Sordariomycetes</taxon>
        <taxon>Xylariomycetidae</taxon>
        <taxon>Xylariales</taxon>
        <taxon>Xylariales incertae sedis</taxon>
        <taxon>Monosporascus</taxon>
    </lineage>
</organism>